<feature type="domain" description="Cytochrome b561" evidence="13">
    <location>
        <begin position="68"/>
        <end position="189"/>
    </location>
</feature>
<feature type="compositionally biased region" description="Basic and acidic residues" evidence="11">
    <location>
        <begin position="428"/>
        <end position="437"/>
    </location>
</feature>
<evidence type="ECO:0000256" key="4">
    <source>
        <dbReference type="ARBA" id="ARBA00022617"/>
    </source>
</evidence>
<evidence type="ECO:0000259" key="13">
    <source>
        <dbReference type="SMART" id="SM00665"/>
    </source>
</evidence>
<evidence type="ECO:0000313" key="15">
    <source>
        <dbReference type="Proteomes" id="UP000294003"/>
    </source>
</evidence>
<feature type="compositionally biased region" description="Basic and acidic residues" evidence="11">
    <location>
        <begin position="477"/>
        <end position="499"/>
    </location>
</feature>
<feature type="transmembrane region" description="Helical" evidence="12">
    <location>
        <begin position="105"/>
        <end position="126"/>
    </location>
</feature>
<feature type="compositionally biased region" description="Polar residues" evidence="11">
    <location>
        <begin position="789"/>
        <end position="813"/>
    </location>
</feature>
<feature type="compositionally biased region" description="Basic and acidic residues" evidence="11">
    <location>
        <begin position="445"/>
        <end position="454"/>
    </location>
</feature>
<keyword evidence="8 12" id="KW-1133">Transmembrane helix</keyword>
<sequence>MASAEGLSAPGSAEYSSDTMVVGDGTWDFTRNTFLLPNLMGLNFETMRYNGMGNRFSTIEQYHQLVTGHGILATIVFLFLVPAAIMHARFHGSPAGTRPSRRIHIYLQCLSVLLITAVFMLGWFAVGPNRSWTNPHHAIGLAIYAMFLLQAVGGRLVKNIHRKSLRLMIHRWSGRTIALLGIVQVPLGLTLYGSPRVTFILYAIWMAFLFLVYFVLSYRHEGHREDYIIHGGRSEGALTTSELKPEEKHGWLGPLALGAAALALFGKRKKSKDQGRSRSRSRSLSRSRRGPPEVIPSRTGSSYFDEKDSERTDRPKGGLGNKLLGVAAALGAGALVKNMTDRREKRRYGDEEYSAVATGTPRRHRKRDRDDYTESEVSEDRTALGGKRGPLLSGPGHRTAAAAALSAAESRSTRPLTPPPARPPPAQSRHDSSFRSDEYDDDYDSPSRRPRDDDGGGFAKGILGGLGLGWLTNKMKGGGDKKAEDERLRYEEKRRDGKHGSRYTGDGYSSPPRPAGHRPRPAASEVTGTSVTQETGSSRLEARPPGTSHMGPPMPPLGAGGIPPAPPMPGIPPAPPMPGIPPAPPMPVPGRRARSGSRPRPGNVTDPVDMPPMPPDPSGLLSHLNQDSASESYMAPGGPPRRGASTRRRRDGEMAAVAAAATAHHLAQEEAQQQRRDQSQPPGQPPGKPVSVKVKYHDDRGNVTLRRLTEEEAAAARQERRRRSNSVSSMSGSETPGRRRRYRRSSSSRRAAEEAAEQSAALSPPTPAFAGGRHKDSAYYSGQPGPSGGTSAMDQTVSSISSDHGTWSAMSPSPSAPKVGGPASSVAASAADRRRRRRFERQAARPSGGTDFN</sequence>
<feature type="compositionally biased region" description="Polar residues" evidence="11">
    <location>
        <begin position="526"/>
        <end position="538"/>
    </location>
</feature>
<feature type="compositionally biased region" description="Pro residues" evidence="11">
    <location>
        <begin position="416"/>
        <end position="426"/>
    </location>
</feature>
<dbReference type="Gene3D" id="1.20.120.1770">
    <property type="match status" value="1"/>
</dbReference>
<dbReference type="PANTHER" id="PTHR15422:SF24">
    <property type="entry name" value="DOMON RELATED DOMAIN-CONTAINING PROTEIN"/>
    <property type="match status" value="1"/>
</dbReference>
<dbReference type="InterPro" id="IPR006593">
    <property type="entry name" value="Cyt_b561/ferric_Rdtase_TM"/>
</dbReference>
<feature type="region of interest" description="Disordered" evidence="11">
    <location>
        <begin position="267"/>
        <end position="321"/>
    </location>
</feature>
<evidence type="ECO:0000256" key="5">
    <source>
        <dbReference type="ARBA" id="ARBA00022692"/>
    </source>
</evidence>
<proteinExistence type="predicted"/>
<feature type="transmembrane region" description="Helical" evidence="12">
    <location>
        <begin position="199"/>
        <end position="216"/>
    </location>
</feature>
<comment type="subcellular location">
    <subcellularLocation>
        <location evidence="2">Membrane</location>
        <topology evidence="2">Multi-pass membrane protein</topology>
    </subcellularLocation>
</comment>
<gene>
    <name evidence="14" type="ORF">DL762_006208</name>
</gene>
<feature type="compositionally biased region" description="Low complexity" evidence="11">
    <location>
        <begin position="598"/>
        <end position="608"/>
    </location>
</feature>
<evidence type="ECO:0000256" key="2">
    <source>
        <dbReference type="ARBA" id="ARBA00004141"/>
    </source>
</evidence>
<feature type="compositionally biased region" description="Basic and acidic residues" evidence="11">
    <location>
        <begin position="304"/>
        <end position="316"/>
    </location>
</feature>
<keyword evidence="5 12" id="KW-0812">Transmembrane</keyword>
<name>A0ABY0H715_9PEZI</name>
<keyword evidence="7" id="KW-0249">Electron transport</keyword>
<feature type="transmembrane region" description="Helical" evidence="12">
    <location>
        <begin position="62"/>
        <end position="85"/>
    </location>
</feature>
<keyword evidence="10 12" id="KW-0472">Membrane</keyword>
<feature type="transmembrane region" description="Helical" evidence="12">
    <location>
        <begin position="138"/>
        <end position="157"/>
    </location>
</feature>
<protein>
    <recommendedName>
        <fullName evidence="13">Cytochrome b561 domain-containing protein</fullName>
    </recommendedName>
</protein>
<accession>A0ABY0H715</accession>
<evidence type="ECO:0000256" key="7">
    <source>
        <dbReference type="ARBA" id="ARBA00022982"/>
    </source>
</evidence>
<dbReference type="InterPro" id="IPR045150">
    <property type="entry name" value="CYB561D1/2"/>
</dbReference>
<evidence type="ECO:0000256" key="10">
    <source>
        <dbReference type="ARBA" id="ARBA00023136"/>
    </source>
</evidence>
<feature type="region of interest" description="Disordered" evidence="11">
    <location>
        <begin position="342"/>
        <end position="853"/>
    </location>
</feature>
<feature type="compositionally biased region" description="Basic residues" evidence="11">
    <location>
        <begin position="738"/>
        <end position="747"/>
    </location>
</feature>
<evidence type="ECO:0000256" key="3">
    <source>
        <dbReference type="ARBA" id="ARBA00022448"/>
    </source>
</evidence>
<feature type="compositionally biased region" description="Polar residues" evidence="11">
    <location>
        <begin position="725"/>
        <end position="734"/>
    </location>
</feature>
<comment type="cofactor">
    <cofactor evidence="1">
        <name>heme b</name>
        <dbReference type="ChEBI" id="CHEBI:60344"/>
    </cofactor>
</comment>
<feature type="compositionally biased region" description="Low complexity" evidence="11">
    <location>
        <begin position="655"/>
        <end position="665"/>
    </location>
</feature>
<dbReference type="CDD" id="cd08760">
    <property type="entry name" value="Cyt_b561_FRRS1_like"/>
    <property type="match status" value="1"/>
</dbReference>
<evidence type="ECO:0000313" key="14">
    <source>
        <dbReference type="EMBL" id="RYO83299.1"/>
    </source>
</evidence>
<evidence type="ECO:0000256" key="12">
    <source>
        <dbReference type="SAM" id="Phobius"/>
    </source>
</evidence>
<keyword evidence="9" id="KW-0408">Iron</keyword>
<feature type="compositionally biased region" description="Pro residues" evidence="11">
    <location>
        <begin position="563"/>
        <end position="588"/>
    </location>
</feature>
<feature type="compositionally biased region" description="Basic and acidic residues" evidence="11">
    <location>
        <begin position="368"/>
        <end position="382"/>
    </location>
</feature>
<keyword evidence="6" id="KW-0479">Metal-binding</keyword>
<evidence type="ECO:0000256" key="9">
    <source>
        <dbReference type="ARBA" id="ARBA00023004"/>
    </source>
</evidence>
<feature type="compositionally biased region" description="Basic residues" evidence="11">
    <location>
        <begin position="267"/>
        <end position="289"/>
    </location>
</feature>
<feature type="transmembrane region" description="Helical" evidence="12">
    <location>
        <begin position="177"/>
        <end position="193"/>
    </location>
</feature>
<feature type="compositionally biased region" description="Basic and acidic residues" evidence="11">
    <location>
        <begin position="666"/>
        <end position="678"/>
    </location>
</feature>
<comment type="caution">
    <text evidence="14">The sequence shown here is derived from an EMBL/GenBank/DDBJ whole genome shotgun (WGS) entry which is preliminary data.</text>
</comment>
<dbReference type="Proteomes" id="UP000294003">
    <property type="component" value="Unassembled WGS sequence"/>
</dbReference>
<organism evidence="14 15">
    <name type="scientific">Monosporascus cannonballus</name>
    <dbReference type="NCBI Taxonomy" id="155416"/>
    <lineage>
        <taxon>Eukaryota</taxon>
        <taxon>Fungi</taxon>
        <taxon>Dikarya</taxon>
        <taxon>Ascomycota</taxon>
        <taxon>Pezizomycotina</taxon>
        <taxon>Sordariomycetes</taxon>
        <taxon>Xylariomycetidae</taxon>
        <taxon>Xylariales</taxon>
        <taxon>Xylariales incertae sedis</taxon>
        <taxon>Monosporascus</taxon>
    </lineage>
</organism>
<evidence type="ECO:0000256" key="6">
    <source>
        <dbReference type="ARBA" id="ARBA00022723"/>
    </source>
</evidence>
<feature type="transmembrane region" description="Helical" evidence="12">
    <location>
        <begin position="319"/>
        <end position="336"/>
    </location>
</feature>
<reference evidence="14 15" key="1">
    <citation type="submission" date="2018-06" db="EMBL/GenBank/DDBJ databases">
        <title>Complete Genomes of Monosporascus.</title>
        <authorList>
            <person name="Robinson A.J."/>
            <person name="Natvig D.O."/>
        </authorList>
    </citation>
    <scope>NUCLEOTIDE SEQUENCE [LARGE SCALE GENOMIC DNA]</scope>
    <source>
        <strain evidence="14 15">CBS 609.92</strain>
    </source>
</reference>
<keyword evidence="15" id="KW-1185">Reference proteome</keyword>
<keyword evidence="4" id="KW-0349">Heme</keyword>
<evidence type="ECO:0000256" key="8">
    <source>
        <dbReference type="ARBA" id="ARBA00022989"/>
    </source>
</evidence>
<dbReference type="PANTHER" id="PTHR15422">
    <property type="entry name" value="OS05G0565100 PROTEIN"/>
    <property type="match status" value="1"/>
</dbReference>
<keyword evidence="3" id="KW-0813">Transport</keyword>
<evidence type="ECO:0000256" key="11">
    <source>
        <dbReference type="SAM" id="MobiDB-lite"/>
    </source>
</evidence>
<evidence type="ECO:0000256" key="1">
    <source>
        <dbReference type="ARBA" id="ARBA00001970"/>
    </source>
</evidence>
<dbReference type="SMART" id="SM00665">
    <property type="entry name" value="B561"/>
    <property type="match status" value="1"/>
</dbReference>
<feature type="compositionally biased region" description="Gly residues" evidence="11">
    <location>
        <begin position="456"/>
        <end position="468"/>
    </location>
</feature>
<dbReference type="EMBL" id="QJNS01000192">
    <property type="protein sequence ID" value="RYO83299.1"/>
    <property type="molecule type" value="Genomic_DNA"/>
</dbReference>